<sequence length="580" mass="67460">MLAAIRELGKYVSKGTVEEKVDIEGKVLTIVFDNYDFSFKGIEIEDFDSLKIERYLYDNKKGNNSKAIKRIYKKSSQDEQYKEITKDLGIIKSFFNGVLKLEKAQNNISFIKGIIKIINQEEVLRSIAEKINDFNKKDLIYLTLKSSDGKYPGDYSFLKDANDNKSIEKYKKTASTGAKCSLCLEDKEVSGINDIFTFYTIDKPGFISGGFDKKDAWKNYPTCAECRDLLKKGKSFMMSELKFQFYDLNYFLIPKLVINDNKVLSEVIDIISQTKKKISLKKQVVRRLTDDEEEVLYNLSEQNDQISFNFLFLKINSNNNAERILLSLEDVFPSRLRAIFKAKEDVDEIFGRDFNFGRLRKFFKKSDDLKRNNDLDSFFLEIVNDIFMNKKIELSFLSKFFMLRISKEFIESRDNFSNFLNTVNDAMMDVLFLEKLKLIKSEEAKLVENSIFNDLFARYGPTLNTPVKRGIFLLGSLTQMLLNKQKDDRGSTPFIKKLKNLKMTQSDIKFLLPAVQNKFIEYDSFGFGKRKLAAEISKLLLSDDNWKMPVQEINFYFACGMNLYKEVGNILYEDKENEEV</sequence>
<dbReference type="Proteomes" id="UP000011765">
    <property type="component" value="Chromosome"/>
</dbReference>
<accession>M1E725</accession>
<dbReference type="AlphaFoldDB" id="M1E725"/>
<dbReference type="EMBL" id="CP002690">
    <property type="protein sequence ID" value="AEE14448.1"/>
    <property type="molecule type" value="Genomic_DNA"/>
</dbReference>
<dbReference type="NCBIfam" id="TIGR02556">
    <property type="entry name" value="cas_TM1802"/>
    <property type="match status" value="1"/>
</dbReference>
<reference evidence="1 2" key="1">
    <citation type="submission" date="2011-04" db="EMBL/GenBank/DDBJ databases">
        <title>The complete genome of Thermodesulfobium narugense DSM 14796.</title>
        <authorList>
            <consortium name="US DOE Joint Genome Institute (JGI-PGF)"/>
            <person name="Lucas S."/>
            <person name="Han J."/>
            <person name="Lapidus A."/>
            <person name="Bruce D."/>
            <person name="Goodwin L."/>
            <person name="Pitluck S."/>
            <person name="Peters L."/>
            <person name="Kyrpides N."/>
            <person name="Mavromatis K."/>
            <person name="Pagani I."/>
            <person name="Ivanova N."/>
            <person name="Ovchinnikova G."/>
            <person name="Zhang X."/>
            <person name="Saunders L."/>
            <person name="Detter J.C."/>
            <person name="Tapia R."/>
            <person name="Han C."/>
            <person name="Land M."/>
            <person name="Hauser L."/>
            <person name="Markowitz V."/>
            <person name="Cheng J.-F."/>
            <person name="Hugenholtz P."/>
            <person name="Woyke T."/>
            <person name="Wu D."/>
            <person name="Spring S."/>
            <person name="Schroeder M."/>
            <person name="Brambilla E."/>
            <person name="Klenk H.-P."/>
            <person name="Eisen J.A."/>
        </authorList>
    </citation>
    <scope>NUCLEOTIDE SEQUENCE [LARGE SCALE GENOMIC DNA]</scope>
    <source>
        <strain evidence="1 2">DSM 14796</strain>
    </source>
</reference>
<dbReference type="OrthoDB" id="5422815at2"/>
<evidence type="ECO:0000313" key="1">
    <source>
        <dbReference type="EMBL" id="AEE14448.1"/>
    </source>
</evidence>
<proteinExistence type="predicted"/>
<dbReference type="InterPro" id="IPR013420">
    <property type="entry name" value="CRISPR-assoc_prot_Cas8b/Csh1_C"/>
</dbReference>
<dbReference type="Pfam" id="PF09484">
    <property type="entry name" value="Cas_TM1802"/>
    <property type="match status" value="1"/>
</dbReference>
<dbReference type="HOGENOM" id="CLU_475498_0_0_9"/>
<protein>
    <submittedName>
        <fullName evidence="1">CRISPR-associated protein Csh1 domain protein</fullName>
    </submittedName>
</protein>
<keyword evidence="2" id="KW-1185">Reference proteome</keyword>
<dbReference type="KEGG" id="tnr:Thena_0815"/>
<evidence type="ECO:0000313" key="2">
    <source>
        <dbReference type="Proteomes" id="UP000011765"/>
    </source>
</evidence>
<dbReference type="NCBIfam" id="TIGR02591">
    <property type="entry name" value="cas_Csh1"/>
    <property type="match status" value="1"/>
</dbReference>
<gene>
    <name evidence="1" type="ORF">Thena_0815</name>
</gene>
<dbReference type="STRING" id="747365.Thena_0815"/>
<dbReference type="InterPro" id="IPR013389">
    <property type="entry name" value="CRISPR-assoc_prot_Cas8b"/>
</dbReference>
<name>M1E725_9BACT</name>
<dbReference type="RefSeq" id="WP_013756173.1">
    <property type="nucleotide sequence ID" value="NC_015499.1"/>
</dbReference>
<organism evidence="1 2">
    <name type="scientific">Thermodesulfobium narugense DSM 14796</name>
    <dbReference type="NCBI Taxonomy" id="747365"/>
    <lineage>
        <taxon>Bacteria</taxon>
        <taxon>Pseudomonadati</taxon>
        <taxon>Thermodesulfobiota</taxon>
        <taxon>Thermodesulfobiia</taxon>
        <taxon>Thermodesulfobiales</taxon>
        <taxon>Thermodesulfobiaceae</taxon>
        <taxon>Thermodesulfobium</taxon>
    </lineage>
</organism>
<dbReference type="eggNOG" id="ENOG502Z952">
    <property type="taxonomic scope" value="Bacteria"/>
</dbReference>